<dbReference type="GO" id="GO:0003677">
    <property type="term" value="F:DNA binding"/>
    <property type="evidence" value="ECO:0007669"/>
    <property type="project" value="UniProtKB-KW"/>
</dbReference>
<dbReference type="OrthoDB" id="5461037at2"/>
<evidence type="ECO:0000256" key="1">
    <source>
        <dbReference type="ARBA" id="ARBA00023015"/>
    </source>
</evidence>
<dbReference type="EMBL" id="FUWO01000007">
    <property type="protein sequence ID" value="SJZ52193.1"/>
    <property type="molecule type" value="Genomic_DNA"/>
</dbReference>
<evidence type="ECO:0000256" key="2">
    <source>
        <dbReference type="ARBA" id="ARBA00023125"/>
    </source>
</evidence>
<dbReference type="InterPro" id="IPR023187">
    <property type="entry name" value="Tscrpt_reg_MarR-type_CS"/>
</dbReference>
<dbReference type="SUPFAM" id="SSF46785">
    <property type="entry name" value="Winged helix' DNA-binding domain"/>
    <property type="match status" value="1"/>
</dbReference>
<dbReference type="SMART" id="SM00347">
    <property type="entry name" value="HTH_MARR"/>
    <property type="match status" value="1"/>
</dbReference>
<dbReference type="Proteomes" id="UP000189941">
    <property type="component" value="Unassembled WGS sequence"/>
</dbReference>
<keyword evidence="6" id="KW-1185">Reference proteome</keyword>
<evidence type="ECO:0000313" key="5">
    <source>
        <dbReference type="EMBL" id="SJZ52193.1"/>
    </source>
</evidence>
<dbReference type="InterPro" id="IPR036388">
    <property type="entry name" value="WH-like_DNA-bd_sf"/>
</dbReference>
<dbReference type="PANTHER" id="PTHR42756">
    <property type="entry name" value="TRANSCRIPTIONAL REGULATOR, MARR"/>
    <property type="match status" value="1"/>
</dbReference>
<keyword evidence="3" id="KW-0804">Transcription</keyword>
<dbReference type="RefSeq" id="WP_078755801.1">
    <property type="nucleotide sequence ID" value="NZ_FUWO01000007.1"/>
</dbReference>
<gene>
    <name evidence="5" type="ORF">SAMN02746011_01039</name>
</gene>
<organism evidence="5 6">
    <name type="scientific">Globicatella sulfidifaciens DSM 15739</name>
    <dbReference type="NCBI Taxonomy" id="1121925"/>
    <lineage>
        <taxon>Bacteria</taxon>
        <taxon>Bacillati</taxon>
        <taxon>Bacillota</taxon>
        <taxon>Bacilli</taxon>
        <taxon>Lactobacillales</taxon>
        <taxon>Aerococcaceae</taxon>
        <taxon>Globicatella</taxon>
    </lineage>
</organism>
<reference evidence="6" key="1">
    <citation type="submission" date="2017-02" db="EMBL/GenBank/DDBJ databases">
        <authorList>
            <person name="Varghese N."/>
            <person name="Submissions S."/>
        </authorList>
    </citation>
    <scope>NUCLEOTIDE SEQUENCE [LARGE SCALE GENOMIC DNA]</scope>
    <source>
        <strain evidence="6">DSM 15739</strain>
    </source>
</reference>
<dbReference type="PANTHER" id="PTHR42756:SF1">
    <property type="entry name" value="TRANSCRIPTIONAL REPRESSOR OF EMRAB OPERON"/>
    <property type="match status" value="1"/>
</dbReference>
<dbReference type="AlphaFoldDB" id="A0A1T4LC31"/>
<dbReference type="PRINTS" id="PR00598">
    <property type="entry name" value="HTHMARR"/>
</dbReference>
<dbReference type="PROSITE" id="PS01117">
    <property type="entry name" value="HTH_MARR_1"/>
    <property type="match status" value="1"/>
</dbReference>
<name>A0A1T4LC31_9LACT</name>
<evidence type="ECO:0000256" key="3">
    <source>
        <dbReference type="ARBA" id="ARBA00023163"/>
    </source>
</evidence>
<dbReference type="Pfam" id="PF12802">
    <property type="entry name" value="MarR_2"/>
    <property type="match status" value="1"/>
</dbReference>
<dbReference type="GO" id="GO:0003700">
    <property type="term" value="F:DNA-binding transcription factor activity"/>
    <property type="evidence" value="ECO:0007669"/>
    <property type="project" value="InterPro"/>
</dbReference>
<evidence type="ECO:0000313" key="6">
    <source>
        <dbReference type="Proteomes" id="UP000189941"/>
    </source>
</evidence>
<evidence type="ECO:0000259" key="4">
    <source>
        <dbReference type="PROSITE" id="PS50995"/>
    </source>
</evidence>
<dbReference type="InterPro" id="IPR000835">
    <property type="entry name" value="HTH_MarR-typ"/>
</dbReference>
<keyword evidence="1" id="KW-0805">Transcription regulation</keyword>
<accession>A0A1T4LC31</accession>
<protein>
    <submittedName>
        <fullName evidence="5">Transcriptional regulator, MarR family</fullName>
    </submittedName>
</protein>
<feature type="domain" description="HTH marR-type" evidence="4">
    <location>
        <begin position="1"/>
        <end position="141"/>
    </location>
</feature>
<dbReference type="PROSITE" id="PS50995">
    <property type="entry name" value="HTH_MARR_2"/>
    <property type="match status" value="1"/>
</dbReference>
<dbReference type="Gene3D" id="1.10.10.10">
    <property type="entry name" value="Winged helix-like DNA-binding domain superfamily/Winged helix DNA-binding domain"/>
    <property type="match status" value="1"/>
</dbReference>
<dbReference type="STRING" id="1121925.SAMN02746011_01039"/>
<proteinExistence type="predicted"/>
<dbReference type="InterPro" id="IPR036390">
    <property type="entry name" value="WH_DNA-bd_sf"/>
</dbReference>
<sequence length="151" mass="17478">MDFEIIDEVNSYLVRIFNEIMQIEEESLKSSEFKDITIKEMHTIEAIGLVDNPTSSQVANKLGITVGTLSVSIQNLVKKDYVERVQSAEDRRIVRLKLTKKGKLLYRLHHKFHTDMVEKTLTDLEIDEAQALIKALRNLNQFLDEIKGKLY</sequence>
<keyword evidence="2" id="KW-0238">DNA-binding</keyword>